<dbReference type="Proteomes" id="UP000237889">
    <property type="component" value="Chromosome"/>
</dbReference>
<dbReference type="AlphaFoldDB" id="A0A2S0N6I9"/>
<dbReference type="KEGG" id="phr:C6569_00980"/>
<keyword evidence="2" id="KW-1185">Reference proteome</keyword>
<sequence>MSLVGGTRKAAFAVVATTADVAAFAGSLGAPAGARQPTTYPIRWLTRPELVDLVRDLAADRPGSLPVHELQTVEMLSALPLDRELSLAAEVRRTDEIHLALDVAVSDAGAPVARLHAVLRLVP</sequence>
<dbReference type="EMBL" id="CP027668">
    <property type="protein sequence ID" value="AVO43760.1"/>
    <property type="molecule type" value="Genomic_DNA"/>
</dbReference>
<evidence type="ECO:0000313" key="2">
    <source>
        <dbReference type="Proteomes" id="UP000237889"/>
    </source>
</evidence>
<evidence type="ECO:0000313" key="1">
    <source>
        <dbReference type="EMBL" id="AVO43760.1"/>
    </source>
</evidence>
<accession>A0A2S0N6I9</accession>
<proteinExistence type="predicted"/>
<protein>
    <submittedName>
        <fullName evidence="1">Uncharacterized protein</fullName>
    </submittedName>
</protein>
<gene>
    <name evidence="1" type="ORF">C6569_00980</name>
</gene>
<organism evidence="1 2">
    <name type="scientific">Phreatobacter cathodiphilus</name>
    <dbReference type="NCBI Taxonomy" id="1868589"/>
    <lineage>
        <taxon>Bacteria</taxon>
        <taxon>Pseudomonadati</taxon>
        <taxon>Pseudomonadota</taxon>
        <taxon>Alphaproteobacteria</taxon>
        <taxon>Hyphomicrobiales</taxon>
        <taxon>Phreatobacteraceae</taxon>
        <taxon>Phreatobacter</taxon>
    </lineage>
</organism>
<reference evidence="1 2" key="1">
    <citation type="submission" date="2018-03" db="EMBL/GenBank/DDBJ databases">
        <title>Genome sequencing of Phreatobacter sp.</title>
        <authorList>
            <person name="Kim S.-J."/>
            <person name="Heo J."/>
            <person name="Kwon S.-W."/>
        </authorList>
    </citation>
    <scope>NUCLEOTIDE SEQUENCE [LARGE SCALE GENOMIC DNA]</scope>
    <source>
        <strain evidence="1 2">S-12</strain>
    </source>
</reference>
<name>A0A2S0N6I9_9HYPH</name>